<name>A0AAW1X844_RUBAR</name>
<dbReference type="EMBL" id="JBEDUW010000004">
    <property type="protein sequence ID" value="KAK9932575.1"/>
    <property type="molecule type" value="Genomic_DNA"/>
</dbReference>
<reference evidence="2 3" key="1">
    <citation type="journal article" date="2023" name="G3 (Bethesda)">
        <title>A chromosome-length genome assembly and annotation of blackberry (Rubus argutus, cv. 'Hillquist').</title>
        <authorList>
            <person name="Bruna T."/>
            <person name="Aryal R."/>
            <person name="Dudchenko O."/>
            <person name="Sargent D.J."/>
            <person name="Mead D."/>
            <person name="Buti M."/>
            <person name="Cavallini A."/>
            <person name="Hytonen T."/>
            <person name="Andres J."/>
            <person name="Pham M."/>
            <person name="Weisz D."/>
            <person name="Mascagni F."/>
            <person name="Usai G."/>
            <person name="Natali L."/>
            <person name="Bassil N."/>
            <person name="Fernandez G.E."/>
            <person name="Lomsadze A."/>
            <person name="Armour M."/>
            <person name="Olukolu B."/>
            <person name="Poorten T."/>
            <person name="Britton C."/>
            <person name="Davik J."/>
            <person name="Ashrafi H."/>
            <person name="Aiden E.L."/>
            <person name="Borodovsky M."/>
            <person name="Worthington M."/>
        </authorList>
    </citation>
    <scope>NUCLEOTIDE SEQUENCE [LARGE SCALE GENOMIC DNA]</scope>
    <source>
        <strain evidence="2">PI 553951</strain>
    </source>
</reference>
<proteinExistence type="predicted"/>
<evidence type="ECO:0000256" key="1">
    <source>
        <dbReference type="SAM" id="Coils"/>
    </source>
</evidence>
<dbReference type="Proteomes" id="UP001457282">
    <property type="component" value="Unassembled WGS sequence"/>
</dbReference>
<accession>A0AAW1X844</accession>
<keyword evidence="3" id="KW-1185">Reference proteome</keyword>
<feature type="coiled-coil region" evidence="1">
    <location>
        <begin position="116"/>
        <end position="153"/>
    </location>
</feature>
<gene>
    <name evidence="2" type="ORF">M0R45_019807</name>
</gene>
<evidence type="ECO:0000313" key="2">
    <source>
        <dbReference type="EMBL" id="KAK9932575.1"/>
    </source>
</evidence>
<sequence>MGANPVPLKRRVLHAKFSAQSKDFENTSLCCRCGKTGHWAKIYRAALNIANAYKVYRKVTKAHNMEQEDKLENVELRVNDFKVEKNDETLDFPYSLYFSMLSSVVKVGDNASDVPVAEFNKEYVEVEKEFEWLKRKTTEMKEMADEKKKIMKEMNVSDGFWWDDVVDLGMMDEREAEQYLRALKEVRQKVAARVHELKILNGTMTRPPVSVVHQLCHIPFMTINNYLGTGQDVQFGYGYHDFET</sequence>
<evidence type="ECO:0000313" key="3">
    <source>
        <dbReference type="Proteomes" id="UP001457282"/>
    </source>
</evidence>
<organism evidence="2 3">
    <name type="scientific">Rubus argutus</name>
    <name type="common">Southern blackberry</name>
    <dbReference type="NCBI Taxonomy" id="59490"/>
    <lineage>
        <taxon>Eukaryota</taxon>
        <taxon>Viridiplantae</taxon>
        <taxon>Streptophyta</taxon>
        <taxon>Embryophyta</taxon>
        <taxon>Tracheophyta</taxon>
        <taxon>Spermatophyta</taxon>
        <taxon>Magnoliopsida</taxon>
        <taxon>eudicotyledons</taxon>
        <taxon>Gunneridae</taxon>
        <taxon>Pentapetalae</taxon>
        <taxon>rosids</taxon>
        <taxon>fabids</taxon>
        <taxon>Rosales</taxon>
        <taxon>Rosaceae</taxon>
        <taxon>Rosoideae</taxon>
        <taxon>Rosoideae incertae sedis</taxon>
        <taxon>Rubus</taxon>
    </lineage>
</organism>
<comment type="caution">
    <text evidence="2">The sequence shown here is derived from an EMBL/GenBank/DDBJ whole genome shotgun (WGS) entry which is preliminary data.</text>
</comment>
<dbReference type="AlphaFoldDB" id="A0AAW1X844"/>
<evidence type="ECO:0008006" key="4">
    <source>
        <dbReference type="Google" id="ProtNLM"/>
    </source>
</evidence>
<protein>
    <recommendedName>
        <fullName evidence="4">CCHC-type domain-containing protein</fullName>
    </recommendedName>
</protein>
<keyword evidence="1" id="KW-0175">Coiled coil</keyword>